<keyword evidence="2" id="KW-1185">Reference proteome</keyword>
<feature type="non-terminal residue" evidence="1">
    <location>
        <position position="52"/>
    </location>
</feature>
<dbReference type="Proteomes" id="UP000054064">
    <property type="component" value="Unassembled WGS sequence"/>
</dbReference>
<evidence type="ECO:0000313" key="2">
    <source>
        <dbReference type="Proteomes" id="UP000054064"/>
    </source>
</evidence>
<evidence type="ECO:0008006" key="3">
    <source>
        <dbReference type="Google" id="ProtNLM"/>
    </source>
</evidence>
<feature type="non-terminal residue" evidence="1">
    <location>
        <position position="1"/>
    </location>
</feature>
<dbReference type="EMBL" id="KL507547">
    <property type="protein sequence ID" value="KFO85353.1"/>
    <property type="molecule type" value="Genomic_DNA"/>
</dbReference>
<dbReference type="AlphaFoldDB" id="A0A091HD82"/>
<gene>
    <name evidence="1" type="ORF">N320_01688</name>
</gene>
<reference evidence="1 2" key="1">
    <citation type="submission" date="2014-04" db="EMBL/GenBank/DDBJ databases">
        <title>Genome evolution of avian class.</title>
        <authorList>
            <person name="Zhang G."/>
            <person name="Li C."/>
        </authorList>
    </citation>
    <scope>NUCLEOTIDE SEQUENCE [LARGE SCALE GENOMIC DNA]</scope>
    <source>
        <strain evidence="1">BGI_N320</strain>
    </source>
</reference>
<accession>A0A091HD82</accession>
<protein>
    <recommendedName>
        <fullName evidence="3">Nidogen G2 beta-barrel domain-containing protein</fullName>
    </recommendedName>
</protein>
<name>A0A091HD82_BUCRH</name>
<evidence type="ECO:0000313" key="1">
    <source>
        <dbReference type="EMBL" id="KFO85353.1"/>
    </source>
</evidence>
<organism evidence="1 2">
    <name type="scientific">Buceros rhinoceros silvestris</name>
    <dbReference type="NCBI Taxonomy" id="175836"/>
    <lineage>
        <taxon>Eukaryota</taxon>
        <taxon>Metazoa</taxon>
        <taxon>Chordata</taxon>
        <taxon>Craniata</taxon>
        <taxon>Vertebrata</taxon>
        <taxon>Euteleostomi</taxon>
        <taxon>Archelosauria</taxon>
        <taxon>Archosauria</taxon>
        <taxon>Dinosauria</taxon>
        <taxon>Saurischia</taxon>
        <taxon>Theropoda</taxon>
        <taxon>Coelurosauria</taxon>
        <taxon>Aves</taxon>
        <taxon>Neognathae</taxon>
        <taxon>Neoaves</taxon>
        <taxon>Telluraves</taxon>
        <taxon>Coraciimorphae</taxon>
        <taxon>Bucerotiformes</taxon>
        <taxon>Bucerotidae</taxon>
        <taxon>Buceros</taxon>
    </lineage>
</organism>
<sequence length="52" mass="6407">KLKEGRFILHIRKKFFRMRVTTQWHRLPRTMVEDPSLEPFKFWLHGALSNLI</sequence>
<proteinExistence type="predicted"/>